<accession>A0ACC1H9L6</accession>
<name>A0ACC1H9L6_9FUNG</name>
<dbReference type="Proteomes" id="UP001145114">
    <property type="component" value="Unassembled WGS sequence"/>
</dbReference>
<comment type="caution">
    <text evidence="1">The sequence shown here is derived from an EMBL/GenBank/DDBJ whole genome shotgun (WGS) entry which is preliminary data.</text>
</comment>
<organism evidence="1 2">
    <name type="scientific">Spiromyces aspiralis</name>
    <dbReference type="NCBI Taxonomy" id="68401"/>
    <lineage>
        <taxon>Eukaryota</taxon>
        <taxon>Fungi</taxon>
        <taxon>Fungi incertae sedis</taxon>
        <taxon>Zoopagomycota</taxon>
        <taxon>Kickxellomycotina</taxon>
        <taxon>Kickxellomycetes</taxon>
        <taxon>Kickxellales</taxon>
        <taxon>Kickxellaceae</taxon>
        <taxon>Spiromyces</taxon>
    </lineage>
</organism>
<sequence>VLVIADPQIVDHFSYGHTGLRLGLEEFFTDLYIRKAFRLLQLLRRPDIIVVLGDLMDGGRELAVDAAEWEIEYSRYRSIFANWYPDRSQMYEVVGNHDIGIGRSIVGEAASRLAERVGPFSRVVDTAGHKLVLLDTISLESPDPKLSAEPQRLLQSLRNETSPLVLFSHVPLWRPRDTSCGLNRQDGSTSIPHAAGRQYKTLLEPGTTYEILAALRPAIVFSGDDHNVCEYWHR</sequence>
<feature type="non-terminal residue" evidence="1">
    <location>
        <position position="234"/>
    </location>
</feature>
<dbReference type="EMBL" id="JAMZIH010007269">
    <property type="protein sequence ID" value="KAJ1673190.1"/>
    <property type="molecule type" value="Genomic_DNA"/>
</dbReference>
<reference evidence="1" key="1">
    <citation type="submission" date="2022-06" db="EMBL/GenBank/DDBJ databases">
        <title>Phylogenomic reconstructions and comparative analyses of Kickxellomycotina fungi.</title>
        <authorList>
            <person name="Reynolds N.K."/>
            <person name="Stajich J.E."/>
            <person name="Barry K."/>
            <person name="Grigoriev I.V."/>
            <person name="Crous P."/>
            <person name="Smith M.E."/>
        </authorList>
    </citation>
    <scope>NUCLEOTIDE SEQUENCE</scope>
    <source>
        <strain evidence="1">RSA 2271</strain>
    </source>
</reference>
<gene>
    <name evidence="1" type="ORF">EV182_005719</name>
</gene>
<feature type="non-terminal residue" evidence="1">
    <location>
        <position position="1"/>
    </location>
</feature>
<proteinExistence type="predicted"/>
<evidence type="ECO:0000313" key="1">
    <source>
        <dbReference type="EMBL" id="KAJ1673190.1"/>
    </source>
</evidence>
<protein>
    <submittedName>
        <fullName evidence="1">Uncharacterized protein</fullName>
    </submittedName>
</protein>
<keyword evidence="2" id="KW-1185">Reference proteome</keyword>
<evidence type="ECO:0000313" key="2">
    <source>
        <dbReference type="Proteomes" id="UP001145114"/>
    </source>
</evidence>